<dbReference type="InterPro" id="IPR046980">
    <property type="entry name" value="KefG/KefF"/>
</dbReference>
<comment type="caution">
    <text evidence="3">The sequence shown here is derived from an EMBL/GenBank/DDBJ whole genome shotgun (WGS) entry which is preliminary data.</text>
</comment>
<dbReference type="InterPro" id="IPR003680">
    <property type="entry name" value="Flavodoxin_fold"/>
</dbReference>
<dbReference type="PANTHER" id="PTHR47307">
    <property type="entry name" value="GLUTATHIONE-REGULATED POTASSIUM-EFFLUX SYSTEM ANCILLARY PROTEIN KEFG"/>
    <property type="match status" value="1"/>
</dbReference>
<protein>
    <submittedName>
        <fullName evidence="3">Flavodoxin-like protein</fullName>
        <ecNumber evidence="3">1.6.99.-</ecNumber>
    </submittedName>
</protein>
<dbReference type="OrthoDB" id="652200at2"/>
<dbReference type="GO" id="GO:0003955">
    <property type="term" value="F:NAD(P)H dehydrogenase (quinone) activity"/>
    <property type="evidence" value="ECO:0007669"/>
    <property type="project" value="TreeGrafter"/>
</dbReference>
<reference evidence="3 4" key="1">
    <citation type="submission" date="2009-04" db="EMBL/GenBank/DDBJ databases">
        <authorList>
            <person name="Sebastian Y."/>
            <person name="Madupu R."/>
            <person name="Durkin A.S."/>
            <person name="Torralba M."/>
            <person name="Methe B."/>
            <person name="Sutton G.G."/>
            <person name="Strausberg R.L."/>
            <person name="Nelson K.E."/>
        </authorList>
    </citation>
    <scope>NUCLEOTIDE SEQUENCE [LARGE SCALE GENOMIC DNA]</scope>
    <source>
        <strain evidence="3 4">60-3</strain>
    </source>
</reference>
<dbReference type="Gene3D" id="3.40.50.360">
    <property type="match status" value="1"/>
</dbReference>
<dbReference type="InterPro" id="IPR029039">
    <property type="entry name" value="Flavoprotein-like_sf"/>
</dbReference>
<dbReference type="RefSeq" id="WP_007365474.1">
    <property type="nucleotide sequence ID" value="NZ_ACLR01000170.1"/>
</dbReference>
<sequence>MKNHNTLIIVAHPDLEHSVINKAWMEALTGHATIHSLCDAYPTGTPIDVAHERALVERHDRVILQFPLYWYSAPAILKQWTDEVFGEGWAFGEGGDAWVGRQLGVAVSCGSAEANFCEGGSQKHTLATFLTPYEGLAAFARADYIGHHAFYDTYSDTVAERLPANCEAYLRFALQ</sequence>
<feature type="domain" description="Flavodoxin-like fold" evidence="2">
    <location>
        <begin position="5"/>
        <end position="170"/>
    </location>
</feature>
<dbReference type="AlphaFoldDB" id="C2MC71"/>
<dbReference type="SUPFAM" id="SSF52218">
    <property type="entry name" value="Flavoproteins"/>
    <property type="match status" value="1"/>
</dbReference>
<dbReference type="GO" id="GO:0010181">
    <property type="term" value="F:FMN binding"/>
    <property type="evidence" value="ECO:0007669"/>
    <property type="project" value="TreeGrafter"/>
</dbReference>
<keyword evidence="4" id="KW-1185">Reference proteome</keyword>
<accession>C2MC71</accession>
<keyword evidence="1 3" id="KW-0560">Oxidoreductase</keyword>
<proteinExistence type="predicted"/>
<dbReference type="eggNOG" id="COG2249">
    <property type="taxonomic scope" value="Bacteria"/>
</dbReference>
<dbReference type="GO" id="GO:0009055">
    <property type="term" value="F:electron transfer activity"/>
    <property type="evidence" value="ECO:0007669"/>
    <property type="project" value="TreeGrafter"/>
</dbReference>
<evidence type="ECO:0000313" key="3">
    <source>
        <dbReference type="EMBL" id="EEK16675.1"/>
    </source>
</evidence>
<evidence type="ECO:0000313" key="4">
    <source>
        <dbReference type="Proteomes" id="UP000003303"/>
    </source>
</evidence>
<dbReference type="EMBL" id="ACLR01000170">
    <property type="protein sequence ID" value="EEK16675.1"/>
    <property type="molecule type" value="Genomic_DNA"/>
</dbReference>
<dbReference type="STRING" id="596327.PORUE0001_0848"/>
<dbReference type="Proteomes" id="UP000003303">
    <property type="component" value="Unassembled WGS sequence"/>
</dbReference>
<evidence type="ECO:0000259" key="2">
    <source>
        <dbReference type="Pfam" id="PF02525"/>
    </source>
</evidence>
<dbReference type="EC" id="1.6.99.-" evidence="3"/>
<dbReference type="Pfam" id="PF02525">
    <property type="entry name" value="Flavodoxin_2"/>
    <property type="match status" value="1"/>
</dbReference>
<gene>
    <name evidence="3" type="ORF">PORUE0001_0848</name>
</gene>
<name>C2MC71_9PORP</name>
<organism evidence="3 4">
    <name type="scientific">Porphyromonas uenonis 60-3</name>
    <dbReference type="NCBI Taxonomy" id="596327"/>
    <lineage>
        <taxon>Bacteria</taxon>
        <taxon>Pseudomonadati</taxon>
        <taxon>Bacteroidota</taxon>
        <taxon>Bacteroidia</taxon>
        <taxon>Bacteroidales</taxon>
        <taxon>Porphyromonadaceae</taxon>
        <taxon>Porphyromonas</taxon>
    </lineage>
</organism>
<evidence type="ECO:0000256" key="1">
    <source>
        <dbReference type="ARBA" id="ARBA00023002"/>
    </source>
</evidence>
<dbReference type="PANTHER" id="PTHR47307:SF1">
    <property type="entry name" value="GLUTATHIONE-REGULATED POTASSIUM-EFFLUX SYSTEM ANCILLARY PROTEIN KEFG"/>
    <property type="match status" value="1"/>
</dbReference>